<dbReference type="GO" id="GO:0008360">
    <property type="term" value="P:regulation of cell shape"/>
    <property type="evidence" value="ECO:0007669"/>
    <property type="project" value="UniProtKB-KW"/>
</dbReference>
<organism evidence="6 7">
    <name type="scientific">Candidatus Chisholmbacteria bacterium RIFCSPHIGHO2_01_FULL_52_32</name>
    <dbReference type="NCBI Taxonomy" id="1797591"/>
    <lineage>
        <taxon>Bacteria</taxon>
        <taxon>Candidatus Chisholmiibacteriota</taxon>
    </lineage>
</organism>
<comment type="similarity">
    <text evidence="1">Belongs to the MreC family.</text>
</comment>
<name>A0A1G1VS17_9BACT</name>
<dbReference type="EMBL" id="MHCJ01000003">
    <property type="protein sequence ID" value="OGY18205.1"/>
    <property type="molecule type" value="Genomic_DNA"/>
</dbReference>
<dbReference type="InterPro" id="IPR042177">
    <property type="entry name" value="Cell/Rod_1"/>
</dbReference>
<dbReference type="Gene3D" id="2.40.10.340">
    <property type="entry name" value="Rod shape-determining protein MreC, domain 1"/>
    <property type="match status" value="1"/>
</dbReference>
<dbReference type="InterPro" id="IPR007221">
    <property type="entry name" value="MreC"/>
</dbReference>
<protein>
    <recommendedName>
        <fullName evidence="2">Cell shape-determining protein MreC</fullName>
    </recommendedName>
    <alternativeName>
        <fullName evidence="4">Cell shape protein MreC</fullName>
    </alternativeName>
</protein>
<dbReference type="Pfam" id="PF04085">
    <property type="entry name" value="MreC"/>
    <property type="match status" value="1"/>
</dbReference>
<dbReference type="InterPro" id="IPR042175">
    <property type="entry name" value="Cell/Rod_MreC_2"/>
</dbReference>
<dbReference type="PANTHER" id="PTHR34138:SF1">
    <property type="entry name" value="CELL SHAPE-DETERMINING PROTEIN MREC"/>
    <property type="match status" value="1"/>
</dbReference>
<dbReference type="Proteomes" id="UP000179233">
    <property type="component" value="Unassembled WGS sequence"/>
</dbReference>
<evidence type="ECO:0000256" key="1">
    <source>
        <dbReference type="ARBA" id="ARBA00009369"/>
    </source>
</evidence>
<sequence>MRKGFSSSLILFLSLVFASILLFLVDRSGWIREVRGGFERLLLPVEGAVYRTSQGLVTPLRLLRFARSGTARIADLERQVSELAVDAVRVWDLERENEAMRKLLGSPLPPQWIYVPAPIVGRGDELALGVGEVAGIAGGEAVVWQDMLFGTVATVSKRQSSVRLLTDPESRIPVFVPRSRVDGLVEGRFGSQVVLTQVLQSGDLIEDDLVVTSGESGIPRGLVVGKVGAVISDETDVYKELLVEPIVDIGLIDTVFVIKG</sequence>
<dbReference type="PIRSF" id="PIRSF038471">
    <property type="entry name" value="MreC"/>
    <property type="match status" value="1"/>
</dbReference>
<evidence type="ECO:0000256" key="3">
    <source>
        <dbReference type="ARBA" id="ARBA00022960"/>
    </source>
</evidence>
<accession>A0A1G1VS17</accession>
<feature type="domain" description="Rod shape-determining protein MreC beta-barrel core" evidence="5">
    <location>
        <begin position="125"/>
        <end position="259"/>
    </location>
</feature>
<evidence type="ECO:0000256" key="4">
    <source>
        <dbReference type="ARBA" id="ARBA00032089"/>
    </source>
</evidence>
<evidence type="ECO:0000313" key="7">
    <source>
        <dbReference type="Proteomes" id="UP000179233"/>
    </source>
</evidence>
<reference evidence="6 7" key="1">
    <citation type="journal article" date="2016" name="Nat. Commun.">
        <title>Thousands of microbial genomes shed light on interconnected biogeochemical processes in an aquifer system.</title>
        <authorList>
            <person name="Anantharaman K."/>
            <person name="Brown C.T."/>
            <person name="Hug L.A."/>
            <person name="Sharon I."/>
            <person name="Castelle C.J."/>
            <person name="Probst A.J."/>
            <person name="Thomas B.C."/>
            <person name="Singh A."/>
            <person name="Wilkins M.J."/>
            <person name="Karaoz U."/>
            <person name="Brodie E.L."/>
            <person name="Williams K.H."/>
            <person name="Hubbard S.S."/>
            <person name="Banfield J.F."/>
        </authorList>
    </citation>
    <scope>NUCLEOTIDE SEQUENCE [LARGE SCALE GENOMIC DNA]</scope>
</reference>
<dbReference type="InterPro" id="IPR055342">
    <property type="entry name" value="MreC_beta-barrel_core"/>
</dbReference>
<dbReference type="GO" id="GO:0005886">
    <property type="term" value="C:plasma membrane"/>
    <property type="evidence" value="ECO:0007669"/>
    <property type="project" value="TreeGrafter"/>
</dbReference>
<proteinExistence type="inferred from homology"/>
<gene>
    <name evidence="6" type="ORF">A2786_01660</name>
</gene>
<evidence type="ECO:0000313" key="6">
    <source>
        <dbReference type="EMBL" id="OGY18205.1"/>
    </source>
</evidence>
<keyword evidence="3" id="KW-0133">Cell shape</keyword>
<dbReference type="Gene3D" id="2.40.10.350">
    <property type="entry name" value="Rod shape-determining protein MreC, domain 2"/>
    <property type="match status" value="1"/>
</dbReference>
<evidence type="ECO:0000259" key="5">
    <source>
        <dbReference type="Pfam" id="PF04085"/>
    </source>
</evidence>
<evidence type="ECO:0000256" key="2">
    <source>
        <dbReference type="ARBA" id="ARBA00013855"/>
    </source>
</evidence>
<comment type="caution">
    <text evidence="6">The sequence shown here is derived from an EMBL/GenBank/DDBJ whole genome shotgun (WGS) entry which is preliminary data.</text>
</comment>
<dbReference type="AlphaFoldDB" id="A0A1G1VS17"/>
<dbReference type="PANTHER" id="PTHR34138">
    <property type="entry name" value="CELL SHAPE-DETERMINING PROTEIN MREC"/>
    <property type="match status" value="1"/>
</dbReference>